<dbReference type="GO" id="GO:0000724">
    <property type="term" value="P:double-strand break repair via homologous recombination"/>
    <property type="evidence" value="ECO:0007669"/>
    <property type="project" value="TreeGrafter"/>
</dbReference>
<evidence type="ECO:0000256" key="9">
    <source>
        <dbReference type="ARBA" id="ARBA00023204"/>
    </source>
</evidence>
<evidence type="ECO:0000256" key="4">
    <source>
        <dbReference type="ARBA" id="ARBA00022741"/>
    </source>
</evidence>
<keyword evidence="6" id="KW-0067">ATP-binding</keyword>
<keyword evidence="7" id="KW-0175">Coiled coil</keyword>
<organism evidence="11 12">
    <name type="scientific">Brassica carinata</name>
    <name type="common">Ethiopian mustard</name>
    <name type="synonym">Abyssinian cabbage</name>
    <dbReference type="NCBI Taxonomy" id="52824"/>
    <lineage>
        <taxon>Eukaryota</taxon>
        <taxon>Viridiplantae</taxon>
        <taxon>Streptophyta</taxon>
        <taxon>Embryophyta</taxon>
        <taxon>Tracheophyta</taxon>
        <taxon>Spermatophyta</taxon>
        <taxon>Magnoliopsida</taxon>
        <taxon>eudicotyledons</taxon>
        <taxon>Gunneridae</taxon>
        <taxon>Pentapetalae</taxon>
        <taxon>rosids</taxon>
        <taxon>malvids</taxon>
        <taxon>Brassicales</taxon>
        <taxon>Brassicaceae</taxon>
        <taxon>Brassiceae</taxon>
        <taxon>Brassica</taxon>
    </lineage>
</organism>
<dbReference type="AlphaFoldDB" id="A0A8X7UKN9"/>
<evidence type="ECO:0000256" key="10">
    <source>
        <dbReference type="ARBA" id="ARBA00023242"/>
    </source>
</evidence>
<evidence type="ECO:0000256" key="3">
    <source>
        <dbReference type="ARBA" id="ARBA00022454"/>
    </source>
</evidence>
<evidence type="ECO:0000256" key="2">
    <source>
        <dbReference type="ARBA" id="ARBA00004286"/>
    </source>
</evidence>
<dbReference type="GO" id="GO:0003684">
    <property type="term" value="F:damaged DNA binding"/>
    <property type="evidence" value="ECO:0007669"/>
    <property type="project" value="TreeGrafter"/>
</dbReference>
<sequence length="101" mass="11151">MEHPPPSRLICPSLRAQNTYLHIITTALTPYIGATTKNQKMSLLGVLSVSGTQRASTLKDFIKTGCSDALVHVEMNNEGDDAFKPNVYGDTRYRAQDLAFH</sequence>
<dbReference type="PANTHER" id="PTHR19306">
    <property type="entry name" value="STRUCTURAL MAINTENANCE OF CHROMOSOMES 5,6 SMC5, SMC6"/>
    <property type="match status" value="1"/>
</dbReference>
<keyword evidence="8" id="KW-0233">DNA recombination</keyword>
<dbReference type="GO" id="GO:0003697">
    <property type="term" value="F:single-stranded DNA binding"/>
    <property type="evidence" value="ECO:0007669"/>
    <property type="project" value="TreeGrafter"/>
</dbReference>
<keyword evidence="12" id="KW-1185">Reference proteome</keyword>
<dbReference type="EMBL" id="JAAMPC010000011">
    <property type="protein sequence ID" value="KAG2279441.1"/>
    <property type="molecule type" value="Genomic_DNA"/>
</dbReference>
<dbReference type="Proteomes" id="UP000886595">
    <property type="component" value="Unassembled WGS sequence"/>
</dbReference>
<name>A0A8X7UKN9_BRACI</name>
<evidence type="ECO:0000256" key="7">
    <source>
        <dbReference type="ARBA" id="ARBA00023054"/>
    </source>
</evidence>
<keyword evidence="5" id="KW-0227">DNA damage</keyword>
<evidence type="ECO:0000256" key="5">
    <source>
        <dbReference type="ARBA" id="ARBA00022763"/>
    </source>
</evidence>
<evidence type="ECO:0000256" key="6">
    <source>
        <dbReference type="ARBA" id="ARBA00022840"/>
    </source>
</evidence>
<dbReference type="GO" id="GO:0005634">
    <property type="term" value="C:nucleus"/>
    <property type="evidence" value="ECO:0007669"/>
    <property type="project" value="UniProtKB-SubCell"/>
</dbReference>
<evidence type="ECO:0000256" key="1">
    <source>
        <dbReference type="ARBA" id="ARBA00004123"/>
    </source>
</evidence>
<evidence type="ECO:0000313" key="11">
    <source>
        <dbReference type="EMBL" id="KAG2279441.1"/>
    </source>
</evidence>
<evidence type="ECO:0000313" key="12">
    <source>
        <dbReference type="Proteomes" id="UP000886595"/>
    </source>
</evidence>
<accession>A0A8X7UKN9</accession>
<evidence type="ECO:0000256" key="8">
    <source>
        <dbReference type="ARBA" id="ARBA00023172"/>
    </source>
</evidence>
<comment type="subcellular location">
    <subcellularLocation>
        <location evidence="2">Chromosome</location>
    </subcellularLocation>
    <subcellularLocation>
        <location evidence="1">Nucleus</location>
    </subcellularLocation>
</comment>
<keyword evidence="3" id="KW-0158">Chromosome</keyword>
<keyword evidence="9" id="KW-0234">DNA repair</keyword>
<reference evidence="11 12" key="1">
    <citation type="submission" date="2020-02" db="EMBL/GenBank/DDBJ databases">
        <authorList>
            <person name="Ma Q."/>
            <person name="Huang Y."/>
            <person name="Song X."/>
            <person name="Pei D."/>
        </authorList>
    </citation>
    <scope>NUCLEOTIDE SEQUENCE [LARGE SCALE GENOMIC DNA]</scope>
    <source>
        <strain evidence="11">Sxm20200214</strain>
        <tissue evidence="11">Leaf</tissue>
    </source>
</reference>
<dbReference type="GO" id="GO:0035861">
    <property type="term" value="C:site of double-strand break"/>
    <property type="evidence" value="ECO:0007669"/>
    <property type="project" value="TreeGrafter"/>
</dbReference>
<gene>
    <name evidence="11" type="ORF">Bca52824_050661</name>
</gene>
<dbReference type="GO" id="GO:0005524">
    <property type="term" value="F:ATP binding"/>
    <property type="evidence" value="ECO:0007669"/>
    <property type="project" value="UniProtKB-KW"/>
</dbReference>
<keyword evidence="4" id="KW-0547">Nucleotide-binding</keyword>
<protein>
    <submittedName>
        <fullName evidence="11">Uncharacterized protein</fullName>
    </submittedName>
</protein>
<keyword evidence="10" id="KW-0539">Nucleus</keyword>
<dbReference type="OrthoDB" id="1113343at2759"/>
<dbReference type="GO" id="GO:0030915">
    <property type="term" value="C:Smc5-Smc6 complex"/>
    <property type="evidence" value="ECO:0007669"/>
    <property type="project" value="TreeGrafter"/>
</dbReference>
<dbReference type="PANTHER" id="PTHR19306:SF6">
    <property type="entry name" value="STRUCTURAL MAINTENANCE OF CHROMOSOMES PROTEIN 6"/>
    <property type="match status" value="1"/>
</dbReference>
<comment type="caution">
    <text evidence="11">The sequence shown here is derived from an EMBL/GenBank/DDBJ whole genome shotgun (WGS) entry which is preliminary data.</text>
</comment>
<proteinExistence type="predicted"/>